<comment type="subcellular location">
    <subcellularLocation>
        <location evidence="1">Membrane</location>
        <topology evidence="1">Multi-pass membrane protein</topology>
    </subcellularLocation>
</comment>
<evidence type="ECO:0000256" key="1">
    <source>
        <dbReference type="ARBA" id="ARBA00004141"/>
    </source>
</evidence>
<name>A0A3B1AC48_9ZZZZ</name>
<reference evidence="6" key="1">
    <citation type="submission" date="2018-06" db="EMBL/GenBank/DDBJ databases">
        <authorList>
            <person name="Zhirakovskaya E."/>
        </authorList>
    </citation>
    <scope>NUCLEOTIDE SEQUENCE</scope>
</reference>
<feature type="transmembrane region" description="Helical" evidence="5">
    <location>
        <begin position="28"/>
        <end position="48"/>
    </location>
</feature>
<keyword evidence="4 5" id="KW-0472">Membrane</keyword>
<sequence>MNSDSNTKELETNSEHRNWAMACHLSTFAMYLMIPFANMLGPLIIWLIKKDEMPFVNDQGKEVLNFQITMTLAGFICFILSFVVIGFFLFIILGIFVFVITIIAAIKTNNGEYYRYPINLRLIK</sequence>
<evidence type="ECO:0000256" key="3">
    <source>
        <dbReference type="ARBA" id="ARBA00022989"/>
    </source>
</evidence>
<dbReference type="AlphaFoldDB" id="A0A3B1AC48"/>
<dbReference type="EMBL" id="UOFS01000049">
    <property type="protein sequence ID" value="VAX01542.1"/>
    <property type="molecule type" value="Genomic_DNA"/>
</dbReference>
<evidence type="ECO:0000313" key="6">
    <source>
        <dbReference type="EMBL" id="VAX01542.1"/>
    </source>
</evidence>
<dbReference type="InterPro" id="IPR019109">
    <property type="entry name" value="MamF_MmsF"/>
</dbReference>
<protein>
    <recommendedName>
        <fullName evidence="7">Orotate phosphoribosyltransferase</fullName>
    </recommendedName>
</protein>
<evidence type="ECO:0008006" key="7">
    <source>
        <dbReference type="Google" id="ProtNLM"/>
    </source>
</evidence>
<accession>A0A3B1AC48</accession>
<keyword evidence="3 5" id="KW-1133">Transmembrane helix</keyword>
<organism evidence="6">
    <name type="scientific">hydrothermal vent metagenome</name>
    <dbReference type="NCBI Taxonomy" id="652676"/>
    <lineage>
        <taxon>unclassified sequences</taxon>
        <taxon>metagenomes</taxon>
        <taxon>ecological metagenomes</taxon>
    </lineage>
</organism>
<keyword evidence="2 5" id="KW-0812">Transmembrane</keyword>
<evidence type="ECO:0000256" key="5">
    <source>
        <dbReference type="SAM" id="Phobius"/>
    </source>
</evidence>
<dbReference type="Pfam" id="PF09685">
    <property type="entry name" value="MamF_MmsF"/>
    <property type="match status" value="1"/>
</dbReference>
<evidence type="ECO:0000256" key="4">
    <source>
        <dbReference type="ARBA" id="ARBA00023136"/>
    </source>
</evidence>
<evidence type="ECO:0000256" key="2">
    <source>
        <dbReference type="ARBA" id="ARBA00022692"/>
    </source>
</evidence>
<gene>
    <name evidence="6" type="ORF">MNBD_GAMMA22-1993</name>
</gene>
<feature type="transmembrane region" description="Helical" evidence="5">
    <location>
        <begin position="73"/>
        <end position="106"/>
    </location>
</feature>
<proteinExistence type="predicted"/>